<comment type="subcellular location">
    <subcellularLocation>
        <location evidence="1">Bacterial flagellum</location>
    </subcellularLocation>
    <subcellularLocation>
        <location evidence="2">Secreted</location>
    </subcellularLocation>
</comment>
<organism evidence="10 11">
    <name type="scientific">Butyrivibrio hungatei</name>
    <dbReference type="NCBI Taxonomy" id="185008"/>
    <lineage>
        <taxon>Bacteria</taxon>
        <taxon>Bacillati</taxon>
        <taxon>Bacillota</taxon>
        <taxon>Clostridia</taxon>
        <taxon>Lachnospirales</taxon>
        <taxon>Lachnospiraceae</taxon>
        <taxon>Butyrivibrio</taxon>
    </lineage>
</organism>
<dbReference type="RefSeq" id="WP_074461717.1">
    <property type="nucleotide sequence ID" value="NZ_FMUR01000006.1"/>
</dbReference>
<dbReference type="GO" id="GO:0005198">
    <property type="term" value="F:structural molecule activity"/>
    <property type="evidence" value="ECO:0007669"/>
    <property type="project" value="InterPro"/>
</dbReference>
<dbReference type="InterPro" id="IPR001444">
    <property type="entry name" value="Flag_bb_rod_N"/>
</dbReference>
<keyword evidence="6" id="KW-0975">Bacterial flagellum</keyword>
<evidence type="ECO:0000259" key="8">
    <source>
        <dbReference type="Pfam" id="PF06429"/>
    </source>
</evidence>
<dbReference type="Proteomes" id="UP000183047">
    <property type="component" value="Unassembled WGS sequence"/>
</dbReference>
<feature type="domain" description="Flagellar basal-body/hook protein C-terminal" evidence="8">
    <location>
        <begin position="575"/>
        <end position="611"/>
    </location>
</feature>
<keyword evidence="11" id="KW-1185">Reference proteome</keyword>
<feature type="domain" description="Flagellar hook-associated protein FlgK helical" evidence="9">
    <location>
        <begin position="100"/>
        <end position="321"/>
    </location>
</feature>
<dbReference type="STRING" id="185008.bhn_I2333"/>
<dbReference type="GO" id="GO:0044780">
    <property type="term" value="P:bacterial-type flagellum assembly"/>
    <property type="evidence" value="ECO:0007669"/>
    <property type="project" value="InterPro"/>
</dbReference>
<dbReference type="EMBL" id="FMUR01000006">
    <property type="protein sequence ID" value="SCX98940.1"/>
    <property type="molecule type" value="Genomic_DNA"/>
</dbReference>
<evidence type="ECO:0000256" key="2">
    <source>
        <dbReference type="ARBA" id="ARBA00004613"/>
    </source>
</evidence>
<dbReference type="InterPro" id="IPR010930">
    <property type="entry name" value="Flg_bb/hook_C_dom"/>
</dbReference>
<gene>
    <name evidence="10" type="ORF">SAMN02910451_00987</name>
</gene>
<keyword evidence="10" id="KW-0966">Cell projection</keyword>
<keyword evidence="5" id="KW-0964">Secreted</keyword>
<evidence type="ECO:0000256" key="6">
    <source>
        <dbReference type="ARBA" id="ARBA00023143"/>
    </source>
</evidence>
<dbReference type="Pfam" id="PF06429">
    <property type="entry name" value="Flg_bbr_C"/>
    <property type="match status" value="1"/>
</dbReference>
<dbReference type="InterPro" id="IPR002371">
    <property type="entry name" value="FlgK"/>
</dbReference>
<protein>
    <recommendedName>
        <fullName evidence="4">Flagellar hook-associated protein 1</fullName>
    </recommendedName>
</protein>
<dbReference type="AlphaFoldDB" id="A0A1G5C9F0"/>
<dbReference type="Pfam" id="PF22638">
    <property type="entry name" value="FlgK_D1"/>
    <property type="match status" value="1"/>
</dbReference>
<dbReference type="PRINTS" id="PR01005">
    <property type="entry name" value="FLGHOOKAP1"/>
</dbReference>
<reference evidence="11" key="1">
    <citation type="submission" date="2016-10" db="EMBL/GenBank/DDBJ databases">
        <authorList>
            <person name="Varghese N."/>
            <person name="Submissions S."/>
        </authorList>
    </citation>
    <scope>NUCLEOTIDE SEQUENCE [LARGE SCALE GENOMIC DNA]</scope>
    <source>
        <strain evidence="11">XBD2006</strain>
    </source>
</reference>
<evidence type="ECO:0000256" key="4">
    <source>
        <dbReference type="ARBA" id="ARBA00016244"/>
    </source>
</evidence>
<evidence type="ECO:0000313" key="11">
    <source>
        <dbReference type="Proteomes" id="UP000183047"/>
    </source>
</evidence>
<evidence type="ECO:0000259" key="7">
    <source>
        <dbReference type="Pfam" id="PF00460"/>
    </source>
</evidence>
<dbReference type="InterPro" id="IPR053927">
    <property type="entry name" value="FlgK_helical"/>
</dbReference>
<dbReference type="OrthoDB" id="9802553at2"/>
<evidence type="ECO:0000256" key="5">
    <source>
        <dbReference type="ARBA" id="ARBA00022525"/>
    </source>
</evidence>
<accession>A0A1G5C9F0</accession>
<evidence type="ECO:0000256" key="3">
    <source>
        <dbReference type="ARBA" id="ARBA00009677"/>
    </source>
</evidence>
<dbReference type="GO" id="GO:0009424">
    <property type="term" value="C:bacterial-type flagellum hook"/>
    <property type="evidence" value="ECO:0007669"/>
    <property type="project" value="InterPro"/>
</dbReference>
<evidence type="ECO:0000256" key="1">
    <source>
        <dbReference type="ARBA" id="ARBA00004365"/>
    </source>
</evidence>
<name>A0A1G5C9F0_9FIRM</name>
<sequence length="617" mass="68147">MTSTFFGLNIAASGLRAANAALNTTANNISNVNTDGYSRQKVKQEASDAIRVFAKYGCAGAGVDTIAIERVRDSFYDAKFRNNEQLLGNVSQKNYYNKLIEQYLDDDGTTGFASLFTKMSSSLQSVMTAAGTTESKSTFISQMKSITEYFNNAYTNLQGAQSDVNSEIKLCADRVTSIAQEVASINKQINIIEMTGTIANELRDKRDLLIDDLSKLVSVEVKETPIVDDTQPDRETGATRYQIWVAGGYELVDTYDFRQMVCVSRPSDGATNQNDIDGLYDIKWGSASYKDGDNIAELSDFAIDSKLIGGELQGLLAIRDGNNGHYFNGDCTFVDDGSHPVKVTVKVTDKNLMDMTKCTLPIQGAIHIGDQDYRYDSWEYDGKDTYTFTIDDETLKTLPDANRKVSVGKFNDYQGIPYYLSQMNEWIRQFSSAVNDIMTTGYPSGSDEKPGQFLLTGGIDMNSAAQYSYDQLTEKSENKGYYMLRGGNFEVNGVLLKDAGRLTTRADVTEGESEFGNLTKLRDMFNTAKIFRGATSGEFLTKVLGDVALNSSNSGTLEKTYSALEVTINNQRCSDSGVDEDEEAANLVKFQNAYNLSSKMIQTLTEIYDRLILQTGV</sequence>
<evidence type="ECO:0000313" key="10">
    <source>
        <dbReference type="EMBL" id="SCX98940.1"/>
    </source>
</evidence>
<dbReference type="GO" id="GO:0005576">
    <property type="term" value="C:extracellular region"/>
    <property type="evidence" value="ECO:0007669"/>
    <property type="project" value="UniProtKB-SubCell"/>
</dbReference>
<dbReference type="PANTHER" id="PTHR30033">
    <property type="entry name" value="FLAGELLAR HOOK-ASSOCIATED PROTEIN 1"/>
    <property type="match status" value="1"/>
</dbReference>
<dbReference type="SUPFAM" id="SSF64518">
    <property type="entry name" value="Phase 1 flagellin"/>
    <property type="match status" value="1"/>
</dbReference>
<proteinExistence type="inferred from homology"/>
<keyword evidence="10" id="KW-0282">Flagellum</keyword>
<evidence type="ECO:0000259" key="9">
    <source>
        <dbReference type="Pfam" id="PF22638"/>
    </source>
</evidence>
<dbReference type="Pfam" id="PF00460">
    <property type="entry name" value="Flg_bb_rod"/>
    <property type="match status" value="1"/>
</dbReference>
<dbReference type="PANTHER" id="PTHR30033:SF1">
    <property type="entry name" value="FLAGELLAR HOOK-ASSOCIATED PROTEIN 1"/>
    <property type="match status" value="1"/>
</dbReference>
<comment type="similarity">
    <text evidence="3">Belongs to the flagella basal body rod proteins family.</text>
</comment>
<feature type="domain" description="Flagellar basal body rod protein N-terminal" evidence="7">
    <location>
        <begin position="8"/>
        <end position="37"/>
    </location>
</feature>
<keyword evidence="10" id="KW-0969">Cilium</keyword>